<proteinExistence type="predicted"/>
<dbReference type="AlphaFoldDB" id="A0A381QF96"/>
<reference evidence="2" key="1">
    <citation type="submission" date="2018-05" db="EMBL/GenBank/DDBJ databases">
        <authorList>
            <person name="Lanie J.A."/>
            <person name="Ng W.-L."/>
            <person name="Kazmierczak K.M."/>
            <person name="Andrzejewski T.M."/>
            <person name="Davidsen T.M."/>
            <person name="Wayne K.J."/>
            <person name="Tettelin H."/>
            <person name="Glass J.I."/>
            <person name="Rusch D."/>
            <person name="Podicherti R."/>
            <person name="Tsui H.-C.T."/>
            <person name="Winkler M.E."/>
        </authorList>
    </citation>
    <scope>NUCLEOTIDE SEQUENCE</scope>
</reference>
<keyword evidence="1" id="KW-0472">Membrane</keyword>
<evidence type="ECO:0000313" key="2">
    <source>
        <dbReference type="EMBL" id="SUZ76323.1"/>
    </source>
</evidence>
<sequence length="339" mass="36381">MHLALALSWVLLAGTTTVSLAAQISLEATGSLSADTVGQGDVFELYVEIRVPSGSAVYFPDTVPSAFGLESFRAVDWESEAFGDGGILTLNYPLIAFQIGLIPVPGLDVFIGPATGIEGPSFHTGSVIGEWDGVATDSGLEALEQIPVARQAVWIASPIQLGDISAGLEPKLPSDVLGANWDWLSLVVIVSLSIVLLVAIAPMVRKMLTDQGDNPVLHATSLGRDPALVRWQAALDELDRILSLGLHLNEDVEEFYGRSSRAVRTYVEGLDTAWGPSFTSSELMLQLCRGVNGSSVNLYGSMDVAEVVKFGRLRPDADSAESDWRVLRNWVEESRTIES</sequence>
<feature type="transmembrane region" description="Helical" evidence="1">
    <location>
        <begin position="183"/>
        <end position="204"/>
    </location>
</feature>
<keyword evidence="1" id="KW-1133">Transmembrane helix</keyword>
<organism evidence="2">
    <name type="scientific">marine metagenome</name>
    <dbReference type="NCBI Taxonomy" id="408172"/>
    <lineage>
        <taxon>unclassified sequences</taxon>
        <taxon>metagenomes</taxon>
        <taxon>ecological metagenomes</taxon>
    </lineage>
</organism>
<keyword evidence="1" id="KW-0812">Transmembrane</keyword>
<accession>A0A381QF96</accession>
<name>A0A381QF96_9ZZZZ</name>
<evidence type="ECO:0000256" key="1">
    <source>
        <dbReference type="SAM" id="Phobius"/>
    </source>
</evidence>
<dbReference type="EMBL" id="UINC01001273">
    <property type="protein sequence ID" value="SUZ76323.1"/>
    <property type="molecule type" value="Genomic_DNA"/>
</dbReference>
<protein>
    <submittedName>
        <fullName evidence="2">Uncharacterized protein</fullName>
    </submittedName>
</protein>
<gene>
    <name evidence="2" type="ORF">METZ01_LOCUS29177</name>
</gene>